<sequence>MLLGFFPIIWLVLLLPLLGRRNFPFSGFLNRYKNQTFIVIGLLALINGLACDVPFKYAWTSLAVILVGLVHWTREKGRLSK</sequence>
<dbReference type="EMBL" id="CP009223">
    <property type="protein sequence ID" value="AIM63497.1"/>
    <property type="molecule type" value="Genomic_DNA"/>
</dbReference>
<reference evidence="1 2" key="1">
    <citation type="journal article" date="2014" name="Genome Announc.">
        <title>Complete Genome Sequences of Fish Pathogenic Weissella ceti Strains WS74 and WS105.</title>
        <authorList>
            <person name="Figueiredo H.C."/>
            <person name="Leal C.A."/>
            <person name="Dorella F.A."/>
            <person name="Carvalho A.F."/>
            <person name="Soares S.C."/>
            <person name="Pereira F.L."/>
            <person name="Azevedo V.A."/>
        </authorList>
    </citation>
    <scope>NUCLEOTIDE SEQUENCE [LARGE SCALE GENOMIC DNA]</scope>
    <source>
        <strain evidence="1 2">WS74</strain>
    </source>
</reference>
<dbReference type="RefSeq" id="WP_009765124.1">
    <property type="nucleotide sequence ID" value="NZ_CP009223.1"/>
</dbReference>
<gene>
    <name evidence="1" type="ORF">WS74_1248</name>
</gene>
<proteinExistence type="predicted"/>
<keyword evidence="2" id="KW-1185">Reference proteome</keyword>
<protein>
    <submittedName>
        <fullName evidence="1">Uncharacterized protein</fullName>
    </submittedName>
</protein>
<evidence type="ECO:0000313" key="2">
    <source>
        <dbReference type="Proteomes" id="UP000029079"/>
    </source>
</evidence>
<dbReference type="KEGG" id="wci:WS105_1242"/>
<dbReference type="KEGG" id="wce:WS08_1179"/>
<dbReference type="KEGG" id="wct:WS74_1248"/>
<accession>A0A075U7P2</accession>
<reference evidence="2" key="2">
    <citation type="submission" date="2014-08" db="EMBL/GenBank/DDBJ databases">
        <title>Complete genome of Weissella ceti strain WS74 isolated from diseased rainbow trout in Brazil.</title>
        <authorList>
            <person name="Figueiredo H.C.P."/>
            <person name="Leal C.A.G."/>
            <person name="Pereira F.L."/>
            <person name="Soares S.C."/>
            <person name="Dorella F.A."/>
            <person name="Carvalho A.F."/>
            <person name="Azevedo V.A.C."/>
        </authorList>
    </citation>
    <scope>NUCLEOTIDE SEQUENCE [LARGE SCALE GENOMIC DNA]</scope>
    <source>
        <strain evidence="2">WS74</strain>
    </source>
</reference>
<organism evidence="1 2">
    <name type="scientific">Weissella ceti</name>
    <dbReference type="NCBI Taxonomy" id="759620"/>
    <lineage>
        <taxon>Bacteria</taxon>
        <taxon>Bacillati</taxon>
        <taxon>Bacillota</taxon>
        <taxon>Bacilli</taxon>
        <taxon>Lactobacillales</taxon>
        <taxon>Lactobacillaceae</taxon>
        <taxon>Weissella</taxon>
    </lineage>
</organism>
<dbReference type="STRING" id="759620.WS105_1242"/>
<dbReference type="AlphaFoldDB" id="A0A075U7P2"/>
<dbReference type="Proteomes" id="UP000029079">
    <property type="component" value="Chromosome"/>
</dbReference>
<name>A0A075U7P2_9LACO</name>
<evidence type="ECO:0000313" key="1">
    <source>
        <dbReference type="EMBL" id="AIM63497.1"/>
    </source>
</evidence>